<organism evidence="1">
    <name type="scientific">marine sediment metagenome</name>
    <dbReference type="NCBI Taxonomy" id="412755"/>
    <lineage>
        <taxon>unclassified sequences</taxon>
        <taxon>metagenomes</taxon>
        <taxon>ecological metagenomes</taxon>
    </lineage>
</organism>
<evidence type="ECO:0000313" key="1">
    <source>
        <dbReference type="EMBL" id="GAG19773.1"/>
    </source>
</evidence>
<accession>X0W580</accession>
<feature type="non-terminal residue" evidence="1">
    <location>
        <position position="126"/>
    </location>
</feature>
<dbReference type="AlphaFoldDB" id="X0W580"/>
<proteinExistence type="predicted"/>
<reference evidence="1" key="1">
    <citation type="journal article" date="2014" name="Front. Microbiol.">
        <title>High frequency of phylogenetically diverse reductive dehalogenase-homologous genes in deep subseafloor sedimentary metagenomes.</title>
        <authorList>
            <person name="Kawai M."/>
            <person name="Futagami T."/>
            <person name="Toyoda A."/>
            <person name="Takaki Y."/>
            <person name="Nishi S."/>
            <person name="Hori S."/>
            <person name="Arai W."/>
            <person name="Tsubouchi T."/>
            <person name="Morono Y."/>
            <person name="Uchiyama I."/>
            <person name="Ito T."/>
            <person name="Fujiyama A."/>
            <person name="Inagaki F."/>
            <person name="Takami H."/>
        </authorList>
    </citation>
    <scope>NUCLEOTIDE SEQUENCE</scope>
    <source>
        <strain evidence="1">Expedition CK06-06</strain>
    </source>
</reference>
<dbReference type="EMBL" id="BARS01039513">
    <property type="protein sequence ID" value="GAG19773.1"/>
    <property type="molecule type" value="Genomic_DNA"/>
</dbReference>
<comment type="caution">
    <text evidence="1">The sequence shown here is derived from an EMBL/GenBank/DDBJ whole genome shotgun (WGS) entry which is preliminary data.</text>
</comment>
<name>X0W580_9ZZZZ</name>
<gene>
    <name evidence="1" type="ORF">S01H1_60327</name>
</gene>
<protein>
    <submittedName>
        <fullName evidence="1">Uncharacterized protein</fullName>
    </submittedName>
</protein>
<sequence length="126" mass="13685">MMDNLTTIVRKTFQELSGESIKHRVRNVKETFQGLYEGLIKPQVRNVRETFQGLYKEFIKHPIRNLLLSTTLSLSALVAGCGPGQTHPPIAPGGLYVSNIGPQGAWGFADVTSCYGVSHDNGAGLA</sequence>